<comment type="function">
    <text evidence="5">One of the primary rRNA binding proteins, this protein initially binds near the 5'-end of the 23S rRNA. It is important during the early stages of 50S assembly. It makes multiple contacts with different domains of the 23S rRNA in the assembled 50S subunit and ribosome.</text>
</comment>
<dbReference type="AlphaFoldDB" id="M4VDL5"/>
<dbReference type="Proteomes" id="UP000012040">
    <property type="component" value="Chromosome"/>
</dbReference>
<sequence>MATVNVINWKKEKVGQVDLAANVFEVEVKNEVLHSVVRWQLASRRQGTHMTKTKGLVSGGGKKPFKQKGTGNARQGSTRSPLMPGGGTMFGPVPRNYAYVLPKKMRKVGLSMALSHLFKEGKLFVVDSMASEGKTAELNKRLKSFGIKKAVLVDEVSDEKFQLAARNLQNFKYAPVAGINVFDLLKFDAAVITKNSINKIVERCSLEK</sequence>
<reference evidence="7 8" key="1">
    <citation type="journal article" date="2013" name="ISME J.">
        <title>By their genes ye shall know them: genomic signatures of predatory bacteria.</title>
        <authorList>
            <person name="Pasternak Z."/>
            <person name="Pietrokovski S."/>
            <person name="Rotem O."/>
            <person name="Gophna U."/>
            <person name="Lurie-Weinberger M.N."/>
            <person name="Jurkevitch E."/>
        </authorList>
    </citation>
    <scope>NUCLEOTIDE SEQUENCE [LARGE SCALE GENOMIC DNA]</scope>
    <source>
        <strain evidence="7 8">JSS</strain>
    </source>
</reference>
<evidence type="ECO:0000256" key="2">
    <source>
        <dbReference type="ARBA" id="ARBA00022980"/>
    </source>
</evidence>
<proteinExistence type="inferred from homology"/>
<dbReference type="GO" id="GO:0019843">
    <property type="term" value="F:rRNA binding"/>
    <property type="evidence" value="ECO:0007669"/>
    <property type="project" value="UniProtKB-UniRule"/>
</dbReference>
<comment type="subunit">
    <text evidence="5">Part of the 50S ribosomal subunit.</text>
</comment>
<feature type="compositionally biased region" description="Polar residues" evidence="6">
    <location>
        <begin position="69"/>
        <end position="80"/>
    </location>
</feature>
<evidence type="ECO:0000256" key="4">
    <source>
        <dbReference type="ARBA" id="ARBA00035244"/>
    </source>
</evidence>
<evidence type="ECO:0000256" key="6">
    <source>
        <dbReference type="SAM" id="MobiDB-lite"/>
    </source>
</evidence>
<dbReference type="HOGENOM" id="CLU_041575_5_2_7"/>
<feature type="region of interest" description="Disordered" evidence="6">
    <location>
        <begin position="48"/>
        <end position="86"/>
    </location>
</feature>
<evidence type="ECO:0000256" key="3">
    <source>
        <dbReference type="ARBA" id="ARBA00023274"/>
    </source>
</evidence>
<keyword evidence="3 5" id="KW-0687">Ribonucleoprotein</keyword>
<dbReference type="STRING" id="1184267.A11Q_1910"/>
<dbReference type="PANTHER" id="PTHR10746">
    <property type="entry name" value="50S RIBOSOMAL PROTEIN L4"/>
    <property type="match status" value="1"/>
</dbReference>
<dbReference type="PANTHER" id="PTHR10746:SF6">
    <property type="entry name" value="LARGE RIBOSOMAL SUBUNIT PROTEIN UL4M"/>
    <property type="match status" value="1"/>
</dbReference>
<dbReference type="GO" id="GO:0006412">
    <property type="term" value="P:translation"/>
    <property type="evidence" value="ECO:0007669"/>
    <property type="project" value="UniProtKB-UniRule"/>
</dbReference>
<accession>M4VDL5</accession>
<dbReference type="RefSeq" id="WP_015470616.1">
    <property type="nucleotide sequence ID" value="NC_020813.1"/>
</dbReference>
<dbReference type="GO" id="GO:1990904">
    <property type="term" value="C:ribonucleoprotein complex"/>
    <property type="evidence" value="ECO:0007669"/>
    <property type="project" value="UniProtKB-KW"/>
</dbReference>
<dbReference type="SUPFAM" id="SSF52166">
    <property type="entry name" value="Ribosomal protein L4"/>
    <property type="match status" value="1"/>
</dbReference>
<dbReference type="Gene3D" id="3.40.1370.10">
    <property type="match status" value="1"/>
</dbReference>
<evidence type="ECO:0000313" key="7">
    <source>
        <dbReference type="EMBL" id="AGH96126.1"/>
    </source>
</evidence>
<dbReference type="GO" id="GO:0005840">
    <property type="term" value="C:ribosome"/>
    <property type="evidence" value="ECO:0007669"/>
    <property type="project" value="UniProtKB-KW"/>
</dbReference>
<organism evidence="7 8">
    <name type="scientific">Pseudobdellovibrio exovorus JSS</name>
    <dbReference type="NCBI Taxonomy" id="1184267"/>
    <lineage>
        <taxon>Bacteria</taxon>
        <taxon>Pseudomonadati</taxon>
        <taxon>Bdellovibrionota</taxon>
        <taxon>Bdellovibrionia</taxon>
        <taxon>Bdellovibrionales</taxon>
        <taxon>Pseudobdellovibrionaceae</taxon>
        <taxon>Pseudobdellovibrio</taxon>
    </lineage>
</organism>
<dbReference type="KEGG" id="bex:A11Q_1910"/>
<dbReference type="InterPro" id="IPR023574">
    <property type="entry name" value="Ribosomal_uL4_dom_sf"/>
</dbReference>
<evidence type="ECO:0000256" key="5">
    <source>
        <dbReference type="HAMAP-Rule" id="MF_01328"/>
    </source>
</evidence>
<gene>
    <name evidence="5" type="primary">rplD</name>
    <name evidence="7" type="ORF">A11Q_1910</name>
</gene>
<evidence type="ECO:0000256" key="1">
    <source>
        <dbReference type="ARBA" id="ARBA00010528"/>
    </source>
</evidence>
<comment type="function">
    <text evidence="5">Forms part of the polypeptide exit tunnel.</text>
</comment>
<dbReference type="eggNOG" id="COG0088">
    <property type="taxonomic scope" value="Bacteria"/>
</dbReference>
<keyword evidence="5" id="KW-0699">rRNA-binding</keyword>
<dbReference type="PATRIC" id="fig|1184267.3.peg.1935"/>
<dbReference type="InterPro" id="IPR013005">
    <property type="entry name" value="Ribosomal_uL4-like"/>
</dbReference>
<dbReference type="InterPro" id="IPR002136">
    <property type="entry name" value="Ribosomal_uL4"/>
</dbReference>
<keyword evidence="8" id="KW-1185">Reference proteome</keyword>
<name>M4VDL5_9BACT</name>
<dbReference type="HAMAP" id="MF_01328_B">
    <property type="entry name" value="Ribosomal_uL4_B"/>
    <property type="match status" value="1"/>
</dbReference>
<dbReference type="Pfam" id="PF00573">
    <property type="entry name" value="Ribosomal_L4"/>
    <property type="match status" value="1"/>
</dbReference>
<evidence type="ECO:0000313" key="8">
    <source>
        <dbReference type="Proteomes" id="UP000012040"/>
    </source>
</evidence>
<protein>
    <recommendedName>
        <fullName evidence="4 5">Large ribosomal subunit protein uL4</fullName>
    </recommendedName>
</protein>
<dbReference type="OrthoDB" id="5291620at2"/>
<comment type="similarity">
    <text evidence="1 5">Belongs to the universal ribosomal protein uL4 family.</text>
</comment>
<keyword evidence="5" id="KW-0694">RNA-binding</keyword>
<dbReference type="NCBIfam" id="TIGR03953">
    <property type="entry name" value="rplD_bact"/>
    <property type="match status" value="1"/>
</dbReference>
<dbReference type="EMBL" id="CP003537">
    <property type="protein sequence ID" value="AGH96126.1"/>
    <property type="molecule type" value="Genomic_DNA"/>
</dbReference>
<keyword evidence="2 5" id="KW-0689">Ribosomal protein</keyword>
<dbReference type="GO" id="GO:0003735">
    <property type="term" value="F:structural constituent of ribosome"/>
    <property type="evidence" value="ECO:0007669"/>
    <property type="project" value="InterPro"/>
</dbReference>